<keyword evidence="4 6" id="KW-1133">Transmembrane helix</keyword>
<dbReference type="EMBL" id="JBEYBF010000035">
    <property type="protein sequence ID" value="MEU1956297.1"/>
    <property type="molecule type" value="Genomic_DNA"/>
</dbReference>
<name>A0ABV2WZK6_9NOCA</name>
<dbReference type="Pfam" id="PF02656">
    <property type="entry name" value="DUF202"/>
    <property type="match status" value="1"/>
</dbReference>
<feature type="transmembrane region" description="Helical" evidence="6">
    <location>
        <begin position="35"/>
        <end position="58"/>
    </location>
</feature>
<keyword evidence="3 6" id="KW-0812">Transmembrane</keyword>
<reference evidence="8 9" key="1">
    <citation type="submission" date="2024-06" db="EMBL/GenBank/DDBJ databases">
        <title>The Natural Products Discovery Center: Release of the First 8490 Sequenced Strains for Exploring Actinobacteria Biosynthetic Diversity.</title>
        <authorList>
            <person name="Kalkreuter E."/>
            <person name="Kautsar S.A."/>
            <person name="Yang D."/>
            <person name="Bader C.D."/>
            <person name="Teijaro C.N."/>
            <person name="Fluegel L."/>
            <person name="Davis C.M."/>
            <person name="Simpson J.R."/>
            <person name="Lauterbach L."/>
            <person name="Steele A.D."/>
            <person name="Gui C."/>
            <person name="Meng S."/>
            <person name="Li G."/>
            <person name="Viehrig K."/>
            <person name="Ye F."/>
            <person name="Su P."/>
            <person name="Kiefer A.F."/>
            <person name="Nichols A."/>
            <person name="Cepeda A.J."/>
            <person name="Yan W."/>
            <person name="Fan B."/>
            <person name="Jiang Y."/>
            <person name="Adhikari A."/>
            <person name="Zheng C.-J."/>
            <person name="Schuster L."/>
            <person name="Cowan T.M."/>
            <person name="Smanski M.J."/>
            <person name="Chevrette M.G."/>
            <person name="De Carvalho L.P.S."/>
            <person name="Shen B."/>
        </authorList>
    </citation>
    <scope>NUCLEOTIDE SEQUENCE [LARGE SCALE GENOMIC DNA]</scope>
    <source>
        <strain evidence="8 9">NPDC019708</strain>
    </source>
</reference>
<evidence type="ECO:0000256" key="4">
    <source>
        <dbReference type="ARBA" id="ARBA00022989"/>
    </source>
</evidence>
<evidence type="ECO:0000313" key="9">
    <source>
        <dbReference type="Proteomes" id="UP001550628"/>
    </source>
</evidence>
<evidence type="ECO:0000259" key="7">
    <source>
        <dbReference type="Pfam" id="PF02656"/>
    </source>
</evidence>
<evidence type="ECO:0000313" key="8">
    <source>
        <dbReference type="EMBL" id="MEU1956297.1"/>
    </source>
</evidence>
<evidence type="ECO:0000256" key="1">
    <source>
        <dbReference type="ARBA" id="ARBA00004651"/>
    </source>
</evidence>
<dbReference type="Proteomes" id="UP001550628">
    <property type="component" value="Unassembled WGS sequence"/>
</dbReference>
<keyword evidence="2" id="KW-1003">Cell membrane</keyword>
<sequence>MVDAKNEVRRRFPAQVYGRGSEPDARFSLANERTFLAWIRTSVALMAAGVALQVFGIGGHSAPSVLASILLVACSIVLPVAAWVGWARVERSLRQQAPLPSPGLAGPLAAVLAVSSGLVLAAVLL</sequence>
<dbReference type="InterPro" id="IPR003807">
    <property type="entry name" value="DUF202"/>
</dbReference>
<feature type="domain" description="DUF202" evidence="7">
    <location>
        <begin position="26"/>
        <end position="91"/>
    </location>
</feature>
<comment type="caution">
    <text evidence="8">The sequence shown here is derived from an EMBL/GenBank/DDBJ whole genome shotgun (WGS) entry which is preliminary data.</text>
</comment>
<keyword evidence="9" id="KW-1185">Reference proteome</keyword>
<organism evidence="8 9">
    <name type="scientific">Nocardia rhamnosiphila</name>
    <dbReference type="NCBI Taxonomy" id="426716"/>
    <lineage>
        <taxon>Bacteria</taxon>
        <taxon>Bacillati</taxon>
        <taxon>Actinomycetota</taxon>
        <taxon>Actinomycetes</taxon>
        <taxon>Mycobacteriales</taxon>
        <taxon>Nocardiaceae</taxon>
        <taxon>Nocardia</taxon>
    </lineage>
</organism>
<feature type="transmembrane region" description="Helical" evidence="6">
    <location>
        <begin position="104"/>
        <end position="124"/>
    </location>
</feature>
<gene>
    <name evidence="8" type="ORF">ABZ510_31180</name>
</gene>
<evidence type="ECO:0000256" key="5">
    <source>
        <dbReference type="ARBA" id="ARBA00023136"/>
    </source>
</evidence>
<evidence type="ECO:0000256" key="2">
    <source>
        <dbReference type="ARBA" id="ARBA00022475"/>
    </source>
</evidence>
<accession>A0ABV2WZK6</accession>
<evidence type="ECO:0000256" key="6">
    <source>
        <dbReference type="SAM" id="Phobius"/>
    </source>
</evidence>
<keyword evidence="5 6" id="KW-0472">Membrane</keyword>
<proteinExistence type="predicted"/>
<dbReference type="PANTHER" id="PTHR34187:SF2">
    <property type="entry name" value="DUF202 DOMAIN-CONTAINING PROTEIN"/>
    <property type="match status" value="1"/>
</dbReference>
<dbReference type="RefSeq" id="WP_356959008.1">
    <property type="nucleotide sequence ID" value="NZ_JBEYBD010000021.1"/>
</dbReference>
<dbReference type="PANTHER" id="PTHR34187">
    <property type="entry name" value="FGR18P"/>
    <property type="match status" value="1"/>
</dbReference>
<dbReference type="InterPro" id="IPR052053">
    <property type="entry name" value="IM_YidH-like"/>
</dbReference>
<feature type="transmembrane region" description="Helical" evidence="6">
    <location>
        <begin position="65"/>
        <end position="84"/>
    </location>
</feature>
<evidence type="ECO:0000256" key="3">
    <source>
        <dbReference type="ARBA" id="ARBA00022692"/>
    </source>
</evidence>
<protein>
    <submittedName>
        <fullName evidence="8">DUF202 domain-containing protein</fullName>
    </submittedName>
</protein>
<comment type="subcellular location">
    <subcellularLocation>
        <location evidence="1">Cell membrane</location>
        <topology evidence="1">Multi-pass membrane protein</topology>
    </subcellularLocation>
</comment>